<dbReference type="InterPro" id="IPR008271">
    <property type="entry name" value="Ser/Thr_kinase_AS"/>
</dbReference>
<comment type="caution">
    <text evidence="18">Lacks conserved residue(s) required for the propagation of feature annotation.</text>
</comment>
<feature type="binding site" evidence="19">
    <location>
        <position position="476"/>
    </location>
    <ligand>
        <name>ATP</name>
        <dbReference type="ChEBI" id="CHEBI:30616"/>
    </ligand>
</feature>
<accession>A0A368R959</accession>
<dbReference type="InterPro" id="IPR000742">
    <property type="entry name" value="EGF"/>
</dbReference>
<organism evidence="23">
    <name type="scientific">Setaria italica</name>
    <name type="common">Foxtail millet</name>
    <name type="synonym">Panicum italicum</name>
    <dbReference type="NCBI Taxonomy" id="4555"/>
    <lineage>
        <taxon>Eukaryota</taxon>
        <taxon>Viridiplantae</taxon>
        <taxon>Streptophyta</taxon>
        <taxon>Embryophyta</taxon>
        <taxon>Tracheophyta</taxon>
        <taxon>Spermatophyta</taxon>
        <taxon>Magnoliopsida</taxon>
        <taxon>Liliopsida</taxon>
        <taxon>Poales</taxon>
        <taxon>Poaceae</taxon>
        <taxon>PACMAD clade</taxon>
        <taxon>Panicoideae</taxon>
        <taxon>Panicodae</taxon>
        <taxon>Paniceae</taxon>
        <taxon>Cenchrinae</taxon>
        <taxon>Setaria</taxon>
    </lineage>
</organism>
<keyword evidence="11 20" id="KW-1133">Transmembrane helix</keyword>
<dbReference type="InterPro" id="IPR003609">
    <property type="entry name" value="Pan_app"/>
</dbReference>
<dbReference type="InterPro" id="IPR000858">
    <property type="entry name" value="S_locus_glycoprot_dom"/>
</dbReference>
<evidence type="ECO:0000256" key="2">
    <source>
        <dbReference type="ARBA" id="ARBA00012513"/>
    </source>
</evidence>
<feature type="transmembrane region" description="Helical" evidence="20">
    <location>
        <begin position="388"/>
        <end position="413"/>
    </location>
</feature>
<evidence type="ECO:0000256" key="7">
    <source>
        <dbReference type="ARBA" id="ARBA00022729"/>
    </source>
</evidence>
<dbReference type="Gene3D" id="3.30.200.20">
    <property type="entry name" value="Phosphorylase Kinase, domain 1"/>
    <property type="match status" value="1"/>
</dbReference>
<evidence type="ECO:0000256" key="11">
    <source>
        <dbReference type="ARBA" id="ARBA00022989"/>
    </source>
</evidence>
<dbReference type="GO" id="GO:0005524">
    <property type="term" value="F:ATP binding"/>
    <property type="evidence" value="ECO:0007669"/>
    <property type="project" value="UniProtKB-UniRule"/>
</dbReference>
<protein>
    <recommendedName>
        <fullName evidence="2">non-specific serine/threonine protein kinase</fullName>
        <ecNumber evidence="2">2.7.11.1</ecNumber>
    </recommendedName>
</protein>
<dbReference type="FunFam" id="3.50.4.10:FF:000022">
    <property type="entry name" value="Serine/threonine-protein kinase"/>
    <property type="match status" value="1"/>
</dbReference>
<evidence type="ECO:0000259" key="21">
    <source>
        <dbReference type="PROSITE" id="PS50011"/>
    </source>
</evidence>
<comment type="catalytic activity">
    <reaction evidence="16">
        <text>L-threonyl-[protein] + ATP = O-phospho-L-threonyl-[protein] + ADP + H(+)</text>
        <dbReference type="Rhea" id="RHEA:46608"/>
        <dbReference type="Rhea" id="RHEA-COMP:11060"/>
        <dbReference type="Rhea" id="RHEA-COMP:11605"/>
        <dbReference type="ChEBI" id="CHEBI:15378"/>
        <dbReference type="ChEBI" id="CHEBI:30013"/>
        <dbReference type="ChEBI" id="CHEBI:30616"/>
        <dbReference type="ChEBI" id="CHEBI:61977"/>
        <dbReference type="ChEBI" id="CHEBI:456216"/>
        <dbReference type="EC" id="2.7.11.1"/>
    </reaction>
</comment>
<reference evidence="23" key="1">
    <citation type="journal article" date="2012" name="Nat. Biotechnol.">
        <title>Reference genome sequence of the model plant Setaria.</title>
        <authorList>
            <person name="Bennetzen J.L."/>
            <person name="Schmutz J."/>
            <person name="Wang H."/>
            <person name="Percifield R."/>
            <person name="Hawkins J."/>
            <person name="Pontaroli A.C."/>
            <person name="Estep M."/>
            <person name="Feng L."/>
            <person name="Vaughn J.N."/>
            <person name="Grimwood J."/>
            <person name="Jenkins J."/>
            <person name="Barry K."/>
            <person name="Lindquist E."/>
            <person name="Hellsten U."/>
            <person name="Deshpande S."/>
            <person name="Wang X."/>
            <person name="Wu X."/>
            <person name="Mitros T."/>
            <person name="Triplett J."/>
            <person name="Yang X."/>
            <person name="Ye C.Y."/>
            <person name="Mauro-Herrera M."/>
            <person name="Wang L."/>
            <person name="Li P."/>
            <person name="Sharma M."/>
            <person name="Sharma R."/>
            <person name="Ronald P.C."/>
            <person name="Panaud O."/>
            <person name="Kellogg E.A."/>
            <person name="Brutnell T.P."/>
            <person name="Doust A.N."/>
            <person name="Tuskan G.A."/>
            <person name="Rokhsar D."/>
            <person name="Devos K.M."/>
        </authorList>
    </citation>
    <scope>NUCLEOTIDE SEQUENCE [LARGE SCALE GENOMIC DNA]</scope>
    <source>
        <strain evidence="23">Yugu1</strain>
    </source>
</reference>
<dbReference type="InterPro" id="IPR011009">
    <property type="entry name" value="Kinase-like_dom_sf"/>
</dbReference>
<comment type="subcellular location">
    <subcellularLocation>
        <location evidence="1">Membrane</location>
        <topology evidence="1">Single-pass type I membrane protein</topology>
    </subcellularLocation>
</comment>
<keyword evidence="5" id="KW-0808">Transferase</keyword>
<feature type="domain" description="EGF-like" evidence="22">
    <location>
        <begin position="222"/>
        <end position="258"/>
    </location>
</feature>
<keyword evidence="15" id="KW-0325">Glycoprotein</keyword>
<keyword evidence="10 19" id="KW-0067">ATP-binding</keyword>
<dbReference type="PANTHER" id="PTHR47974:SF15">
    <property type="entry name" value="RECEPTOR-LIKE SERINE_THREONINE-PROTEIN KINASE"/>
    <property type="match status" value="1"/>
</dbReference>
<evidence type="ECO:0000313" key="23">
    <source>
        <dbReference type="EMBL" id="RCV26673.1"/>
    </source>
</evidence>
<dbReference type="PROSITE" id="PS50011">
    <property type="entry name" value="PROTEIN_KINASE_DOM"/>
    <property type="match status" value="1"/>
</dbReference>
<dbReference type="EMBL" id="CM003532">
    <property type="protein sequence ID" value="RCV26673.1"/>
    <property type="molecule type" value="Genomic_DNA"/>
</dbReference>
<dbReference type="GO" id="GO:0016020">
    <property type="term" value="C:membrane"/>
    <property type="evidence" value="ECO:0007669"/>
    <property type="project" value="UniProtKB-SubCell"/>
</dbReference>
<comment type="catalytic activity">
    <reaction evidence="17">
        <text>L-seryl-[protein] + ATP = O-phospho-L-seryl-[protein] + ADP + H(+)</text>
        <dbReference type="Rhea" id="RHEA:17989"/>
        <dbReference type="Rhea" id="RHEA-COMP:9863"/>
        <dbReference type="Rhea" id="RHEA-COMP:11604"/>
        <dbReference type="ChEBI" id="CHEBI:15378"/>
        <dbReference type="ChEBI" id="CHEBI:29999"/>
        <dbReference type="ChEBI" id="CHEBI:30616"/>
        <dbReference type="ChEBI" id="CHEBI:83421"/>
        <dbReference type="ChEBI" id="CHEBI:456216"/>
        <dbReference type="EC" id="2.7.11.1"/>
    </reaction>
</comment>
<dbReference type="CDD" id="cd00053">
    <property type="entry name" value="EGF"/>
    <property type="match status" value="1"/>
</dbReference>
<dbReference type="CDD" id="cd01098">
    <property type="entry name" value="PAN_AP_plant"/>
    <property type="match status" value="1"/>
</dbReference>
<keyword evidence="12 20" id="KW-0472">Membrane</keyword>
<evidence type="ECO:0000256" key="10">
    <source>
        <dbReference type="ARBA" id="ARBA00022840"/>
    </source>
</evidence>
<evidence type="ECO:0000256" key="8">
    <source>
        <dbReference type="ARBA" id="ARBA00022741"/>
    </source>
</evidence>
<name>A0A368R959_SETIT</name>
<keyword evidence="14" id="KW-0675">Receptor</keyword>
<dbReference type="Pfam" id="PF00954">
    <property type="entry name" value="S_locus_glycop"/>
    <property type="match status" value="1"/>
</dbReference>
<dbReference type="SUPFAM" id="SSF56112">
    <property type="entry name" value="Protein kinase-like (PK-like)"/>
    <property type="match status" value="1"/>
</dbReference>
<dbReference type="OrthoDB" id="619632at2759"/>
<evidence type="ECO:0000256" key="20">
    <source>
        <dbReference type="SAM" id="Phobius"/>
    </source>
</evidence>
<evidence type="ECO:0000256" key="18">
    <source>
        <dbReference type="PROSITE-ProRule" id="PRU00076"/>
    </source>
</evidence>
<dbReference type="PROSITE" id="PS00108">
    <property type="entry name" value="PROTEIN_KINASE_ST"/>
    <property type="match status" value="1"/>
</dbReference>
<evidence type="ECO:0000256" key="5">
    <source>
        <dbReference type="ARBA" id="ARBA00022679"/>
    </source>
</evidence>
<dbReference type="PANTHER" id="PTHR47974">
    <property type="entry name" value="OS07G0415500 PROTEIN"/>
    <property type="match status" value="1"/>
</dbReference>
<dbReference type="GO" id="GO:0004674">
    <property type="term" value="F:protein serine/threonine kinase activity"/>
    <property type="evidence" value="ECO:0007669"/>
    <property type="project" value="UniProtKB-KW"/>
</dbReference>
<gene>
    <name evidence="23" type="ORF">SETIT_5G264800v2</name>
</gene>
<keyword evidence="13" id="KW-1015">Disulfide bond</keyword>
<evidence type="ECO:0000256" key="12">
    <source>
        <dbReference type="ARBA" id="ARBA00023136"/>
    </source>
</evidence>
<keyword evidence="8 19" id="KW-0547">Nucleotide-binding</keyword>
<dbReference type="InterPro" id="IPR017441">
    <property type="entry name" value="Protein_kinase_ATP_BS"/>
</dbReference>
<dbReference type="Gene3D" id="1.10.510.10">
    <property type="entry name" value="Transferase(Phosphotransferase) domain 1"/>
    <property type="match status" value="1"/>
</dbReference>
<dbReference type="Pfam" id="PF08276">
    <property type="entry name" value="PAN_2"/>
    <property type="match status" value="1"/>
</dbReference>
<keyword evidence="7" id="KW-0732">Signal</keyword>
<dbReference type="GO" id="GO:0048544">
    <property type="term" value="P:recognition of pollen"/>
    <property type="evidence" value="ECO:0007669"/>
    <property type="project" value="InterPro"/>
</dbReference>
<dbReference type="InterPro" id="IPR000719">
    <property type="entry name" value="Prot_kinase_dom"/>
</dbReference>
<evidence type="ECO:0000256" key="15">
    <source>
        <dbReference type="ARBA" id="ARBA00023180"/>
    </source>
</evidence>
<evidence type="ECO:0000256" key="3">
    <source>
        <dbReference type="ARBA" id="ARBA00022527"/>
    </source>
</evidence>
<keyword evidence="6 20" id="KW-0812">Transmembrane</keyword>
<evidence type="ECO:0000256" key="1">
    <source>
        <dbReference type="ARBA" id="ARBA00004479"/>
    </source>
</evidence>
<evidence type="ECO:0000256" key="9">
    <source>
        <dbReference type="ARBA" id="ARBA00022777"/>
    </source>
</evidence>
<dbReference type="PROSITE" id="PS50026">
    <property type="entry name" value="EGF_3"/>
    <property type="match status" value="1"/>
</dbReference>
<evidence type="ECO:0000259" key="22">
    <source>
        <dbReference type="PROSITE" id="PS50026"/>
    </source>
</evidence>
<dbReference type="Pfam" id="PF00069">
    <property type="entry name" value="Pkinase"/>
    <property type="match status" value="1"/>
</dbReference>
<dbReference type="SMART" id="SM00220">
    <property type="entry name" value="S_TKc"/>
    <property type="match status" value="1"/>
</dbReference>
<dbReference type="AlphaFoldDB" id="A0A368R959"/>
<feature type="domain" description="Protein kinase" evidence="21">
    <location>
        <begin position="447"/>
        <end position="604"/>
    </location>
</feature>
<evidence type="ECO:0000256" key="17">
    <source>
        <dbReference type="ARBA" id="ARBA00048679"/>
    </source>
</evidence>
<keyword evidence="3" id="KW-0723">Serine/threonine-protein kinase</keyword>
<evidence type="ECO:0000256" key="14">
    <source>
        <dbReference type="ARBA" id="ARBA00023170"/>
    </source>
</evidence>
<evidence type="ECO:0000256" key="6">
    <source>
        <dbReference type="ARBA" id="ARBA00022692"/>
    </source>
</evidence>
<sequence length="604" mass="66511">MGSSIFRNLRFVQQPLVHADPVIPPSALLLPSAPECADTHAGAAAEKGLRVQGSWGEASLVVAGLEGGLESPVSLAAEAVETVVRLVAGAAGPGSGKITGGQGRRCGQRGVLVDEVDARCLYYDNDNVLRLLYDGPGPDTSSIYCPSPEYTVFGNARTNYNISRIGVLDDTGVFFSSDNLVVEASDLGPGIKRRLTIDQDGNLRIYSLNTPIGGWTVSWEVVQQPCSTHGLCGGNAICEYQPSLRCSCLPGYEMVNPRDWRKGSLPAVSMQRRRSFKFVELQHTDFYGYDLGYNSSVTFERCKKMCLEMCSCAAFSYRLAGTGVCYPKGMLFNGYTSPDFPGSIHLKVPYNFDTSATSVYARSTAGLACNPKIVPDPVVFVGSQDNKWPYLFAFAGVLGVLDLLFIAIAWWFLRGKQRTPSSLDAGYTMLRGQFRRFTYRELKAATGNFKEELGRGGSGVVYRGVLDQGKVVAVKKLANVEQGDEEFWAEMTVIGRINHVNLVRTWGFCSEGKHKMLVYEYVENESLDRHLFDMGRRPLPWNECLEWVIHCDVKTENILVTREFHAKIADFGLAKLSKRDGSGVQFSHMRGTLGYMAPEWALKA</sequence>
<evidence type="ECO:0000256" key="16">
    <source>
        <dbReference type="ARBA" id="ARBA00047899"/>
    </source>
</evidence>
<reference evidence="23" key="2">
    <citation type="submission" date="2015-07" db="EMBL/GenBank/DDBJ databases">
        <authorList>
            <person name="Noorani M."/>
        </authorList>
    </citation>
    <scope>NUCLEOTIDE SEQUENCE</scope>
    <source>
        <strain evidence="23">Yugu1</strain>
    </source>
</reference>
<dbReference type="FunFam" id="3.30.200.20:FF:000059">
    <property type="entry name" value="S-receptor-like serine/threonine-protein kinase"/>
    <property type="match status" value="1"/>
</dbReference>
<evidence type="ECO:0000256" key="13">
    <source>
        <dbReference type="ARBA" id="ARBA00023157"/>
    </source>
</evidence>
<evidence type="ECO:0000256" key="4">
    <source>
        <dbReference type="ARBA" id="ARBA00022536"/>
    </source>
</evidence>
<keyword evidence="9" id="KW-0418">Kinase</keyword>
<proteinExistence type="predicted"/>
<dbReference type="EC" id="2.7.11.1" evidence="2"/>
<dbReference type="PROSITE" id="PS00107">
    <property type="entry name" value="PROTEIN_KINASE_ATP"/>
    <property type="match status" value="1"/>
</dbReference>
<keyword evidence="4 18" id="KW-0245">EGF-like domain</keyword>
<evidence type="ECO:0000256" key="19">
    <source>
        <dbReference type="PROSITE-ProRule" id="PRU10141"/>
    </source>
</evidence>